<keyword evidence="5" id="KW-0812">Transmembrane</keyword>
<dbReference type="EMBL" id="JAUJDW010000170">
    <property type="protein sequence ID" value="KAK0621054.1"/>
    <property type="molecule type" value="Genomic_DNA"/>
</dbReference>
<sequence>MQLPKIFRDKQDYAGSEQADSLLPTNEKTPEEDGAPTTSRRRLPHNLFFYTSFALLNVVAGLLIGYLCRAASEDSAESFGINPNNPIPRKILTNRHDVPFSPNPDYMGPGHHVNKNWAKLTEGKQPTPLPLTETIPLSSNQWHTHTGSDSIYLPDPSRYGLQDPGIHAPFFIFSEPPPAAASDAANINNFYVLNNLHQLHCVNMIRMRYNALVYHPDTTDPLAKTPIDEDWITHLEHCFEYLRLSVTCADYLTFESDSPPGSPEEYWKDGLSWGVVHSCVDWDALMGWQRRQVAAYNATWS</sequence>
<gene>
    <name evidence="6" type="ORF">DIS24_g11491</name>
</gene>
<dbReference type="GO" id="GO:0043386">
    <property type="term" value="P:mycotoxin biosynthetic process"/>
    <property type="evidence" value="ECO:0007669"/>
    <property type="project" value="InterPro"/>
</dbReference>
<dbReference type="Proteomes" id="UP001175001">
    <property type="component" value="Unassembled WGS sequence"/>
</dbReference>
<evidence type="ECO:0000256" key="4">
    <source>
        <dbReference type="SAM" id="MobiDB-lite"/>
    </source>
</evidence>
<evidence type="ECO:0000313" key="6">
    <source>
        <dbReference type="EMBL" id="KAK0621054.1"/>
    </source>
</evidence>
<keyword evidence="5" id="KW-1133">Transmembrane helix</keyword>
<keyword evidence="5" id="KW-0472">Membrane</keyword>
<dbReference type="PANTHER" id="PTHR33365">
    <property type="entry name" value="YALI0B05434P"/>
    <property type="match status" value="1"/>
</dbReference>
<comment type="pathway">
    <text evidence="1">Mycotoxin biosynthesis.</text>
</comment>
<dbReference type="PANTHER" id="PTHR33365:SF11">
    <property type="entry name" value="TAT PATHWAY SIGNAL SEQUENCE"/>
    <property type="match status" value="1"/>
</dbReference>
<evidence type="ECO:0000256" key="2">
    <source>
        <dbReference type="ARBA" id="ARBA00023002"/>
    </source>
</evidence>
<evidence type="ECO:0008006" key="8">
    <source>
        <dbReference type="Google" id="ProtNLM"/>
    </source>
</evidence>
<proteinExistence type="inferred from homology"/>
<evidence type="ECO:0000256" key="5">
    <source>
        <dbReference type="SAM" id="Phobius"/>
    </source>
</evidence>
<comment type="similarity">
    <text evidence="3">Belongs to the ustYa family.</text>
</comment>
<accession>A0AA39WT13</accession>
<dbReference type="AlphaFoldDB" id="A0AA39WT13"/>
<name>A0AA39WT13_9PEZI</name>
<feature type="transmembrane region" description="Helical" evidence="5">
    <location>
        <begin position="47"/>
        <end position="67"/>
    </location>
</feature>
<feature type="region of interest" description="Disordered" evidence="4">
    <location>
        <begin position="1"/>
        <end position="40"/>
    </location>
</feature>
<evidence type="ECO:0000256" key="1">
    <source>
        <dbReference type="ARBA" id="ARBA00004685"/>
    </source>
</evidence>
<dbReference type="InterPro" id="IPR021765">
    <property type="entry name" value="UstYa-like"/>
</dbReference>
<keyword evidence="7" id="KW-1185">Reference proteome</keyword>
<dbReference type="Pfam" id="PF11807">
    <property type="entry name" value="UstYa"/>
    <property type="match status" value="1"/>
</dbReference>
<feature type="compositionally biased region" description="Basic and acidic residues" evidence="4">
    <location>
        <begin position="1"/>
        <end position="12"/>
    </location>
</feature>
<evidence type="ECO:0000313" key="7">
    <source>
        <dbReference type="Proteomes" id="UP001175001"/>
    </source>
</evidence>
<protein>
    <recommendedName>
        <fullName evidence="8">Oxidase ustYa</fullName>
    </recommendedName>
</protein>
<comment type="caution">
    <text evidence="6">The sequence shown here is derived from an EMBL/GenBank/DDBJ whole genome shotgun (WGS) entry which is preliminary data.</text>
</comment>
<keyword evidence="2" id="KW-0560">Oxidoreductase</keyword>
<evidence type="ECO:0000256" key="3">
    <source>
        <dbReference type="ARBA" id="ARBA00035112"/>
    </source>
</evidence>
<organism evidence="6 7">
    <name type="scientific">Lasiodiplodia hormozganensis</name>
    <dbReference type="NCBI Taxonomy" id="869390"/>
    <lineage>
        <taxon>Eukaryota</taxon>
        <taxon>Fungi</taxon>
        <taxon>Dikarya</taxon>
        <taxon>Ascomycota</taxon>
        <taxon>Pezizomycotina</taxon>
        <taxon>Dothideomycetes</taxon>
        <taxon>Dothideomycetes incertae sedis</taxon>
        <taxon>Botryosphaeriales</taxon>
        <taxon>Botryosphaeriaceae</taxon>
        <taxon>Lasiodiplodia</taxon>
    </lineage>
</organism>
<reference evidence="6" key="1">
    <citation type="submission" date="2023-06" db="EMBL/GenBank/DDBJ databases">
        <title>Multi-omics analyses reveal the molecular pathogenesis toolkit of Lasiodiplodia hormozganensis, a cross-kingdom pathogen.</title>
        <authorList>
            <person name="Felix C."/>
            <person name="Meneses R."/>
            <person name="Goncalves M.F.M."/>
            <person name="Tilleman L."/>
            <person name="Duarte A.S."/>
            <person name="Jorrin-Novo J.V."/>
            <person name="Van De Peer Y."/>
            <person name="Deforce D."/>
            <person name="Van Nieuwerburgh F."/>
            <person name="Esteves A.C."/>
            <person name="Alves A."/>
        </authorList>
    </citation>
    <scope>NUCLEOTIDE SEQUENCE</scope>
    <source>
        <strain evidence="6">CBS 339.90</strain>
    </source>
</reference>
<dbReference type="GO" id="GO:0016491">
    <property type="term" value="F:oxidoreductase activity"/>
    <property type="evidence" value="ECO:0007669"/>
    <property type="project" value="UniProtKB-KW"/>
</dbReference>